<dbReference type="InterPro" id="IPR001173">
    <property type="entry name" value="Glyco_trans_2-like"/>
</dbReference>
<dbReference type="Pfam" id="PF00535">
    <property type="entry name" value="Glycos_transf_2"/>
    <property type="match status" value="1"/>
</dbReference>
<accession>A0A1U6HM33</accession>
<dbReference type="EMBL" id="FVZE01000002">
    <property type="protein sequence ID" value="SLJ96855.1"/>
    <property type="molecule type" value="Genomic_DNA"/>
</dbReference>
<gene>
    <name evidence="2" type="ORF">SAMN06295987_102743</name>
</gene>
<keyword evidence="3" id="KW-1185">Reference proteome</keyword>
<dbReference type="STRING" id="428990.SAMN06295987_102743"/>
<dbReference type="PANTHER" id="PTHR43685">
    <property type="entry name" value="GLYCOSYLTRANSFERASE"/>
    <property type="match status" value="1"/>
</dbReference>
<dbReference type="GO" id="GO:0016740">
    <property type="term" value="F:transferase activity"/>
    <property type="evidence" value="ECO:0007669"/>
    <property type="project" value="UniProtKB-KW"/>
</dbReference>
<dbReference type="Gene3D" id="3.90.550.10">
    <property type="entry name" value="Spore Coat Polysaccharide Biosynthesis Protein SpsA, Chain A"/>
    <property type="match status" value="1"/>
</dbReference>
<evidence type="ECO:0000313" key="2">
    <source>
        <dbReference type="EMBL" id="SLJ96855.1"/>
    </source>
</evidence>
<feature type="domain" description="Glycosyltransferase 2-like" evidence="1">
    <location>
        <begin position="38"/>
        <end position="155"/>
    </location>
</feature>
<reference evidence="3" key="1">
    <citation type="submission" date="2017-02" db="EMBL/GenBank/DDBJ databases">
        <authorList>
            <person name="Varghese N."/>
            <person name="Submissions S."/>
        </authorList>
    </citation>
    <scope>NUCLEOTIDE SEQUENCE [LARGE SCALE GENOMIC DNA]</scope>
    <source>
        <strain evidence="3">SM117</strain>
    </source>
</reference>
<proteinExistence type="predicted"/>
<name>A0A1U6HM33_9SPHN</name>
<evidence type="ECO:0000259" key="1">
    <source>
        <dbReference type="Pfam" id="PF00535"/>
    </source>
</evidence>
<dbReference type="CDD" id="cd00761">
    <property type="entry name" value="Glyco_tranf_GTA_type"/>
    <property type="match status" value="1"/>
</dbReference>
<keyword evidence="2" id="KW-0808">Transferase</keyword>
<sequence length="344" mass="39147">MRFSIPKFDFGCGHRLRFILFQFGESMTDSAEKVTLSLPVFNGSDYIADAIESILGQTLTDFRLYVTDNASQDDTPEIVSSYARKDSRVVLVRNKENIGAAANYNLGFTYRAGKYFKWCAHDDRLSPNYLEACVDALEARPDVGLAYGRTLQISPKDEIFEIPEYETPSIDNDDPALRFRQTIALSKTCFPIFGVFRPELLERSMLHRSYYGSDRALLAEMAILGKFLLVEDAVFYNREHEERSINIDDKLQRSFWQTGRKSRSAAAEHIQLASHLFRIASRHGDVVAPYRLWAGLIRRSLTPVELGRYSLELAGMISPKTAAFLKRNFAGQIGPRQLKQVVFK</sequence>
<dbReference type="AlphaFoldDB" id="A0A1U6HM33"/>
<organism evidence="2 3">
    <name type="scientific">Novosphingobium mathurense</name>
    <dbReference type="NCBI Taxonomy" id="428990"/>
    <lineage>
        <taxon>Bacteria</taxon>
        <taxon>Pseudomonadati</taxon>
        <taxon>Pseudomonadota</taxon>
        <taxon>Alphaproteobacteria</taxon>
        <taxon>Sphingomonadales</taxon>
        <taxon>Sphingomonadaceae</taxon>
        <taxon>Novosphingobium</taxon>
    </lineage>
</organism>
<protein>
    <submittedName>
        <fullName evidence="2">Glycosyltransferase involved in cell wall bisynthesis</fullName>
    </submittedName>
</protein>
<evidence type="ECO:0000313" key="3">
    <source>
        <dbReference type="Proteomes" id="UP000190989"/>
    </source>
</evidence>
<dbReference type="InterPro" id="IPR050834">
    <property type="entry name" value="Glycosyltransf_2"/>
</dbReference>
<dbReference type="SUPFAM" id="SSF53448">
    <property type="entry name" value="Nucleotide-diphospho-sugar transferases"/>
    <property type="match status" value="1"/>
</dbReference>
<dbReference type="InterPro" id="IPR029044">
    <property type="entry name" value="Nucleotide-diphossugar_trans"/>
</dbReference>
<dbReference type="PANTHER" id="PTHR43685:SF2">
    <property type="entry name" value="GLYCOSYLTRANSFERASE 2-LIKE DOMAIN-CONTAINING PROTEIN"/>
    <property type="match status" value="1"/>
</dbReference>
<dbReference type="Proteomes" id="UP000190989">
    <property type="component" value="Unassembled WGS sequence"/>
</dbReference>